<sequence length="54" mass="6183">MKVKALIDCVGVEYELKKNETADLSKALAEKLLKFQYVEEVKTVKKSPKKKVNE</sequence>
<organism evidence="1 2">
    <name type="scientific">Mesobacillus persicus</name>
    <dbReference type="NCBI Taxonomy" id="930146"/>
    <lineage>
        <taxon>Bacteria</taxon>
        <taxon>Bacillati</taxon>
        <taxon>Bacillota</taxon>
        <taxon>Bacilli</taxon>
        <taxon>Bacillales</taxon>
        <taxon>Bacillaceae</taxon>
        <taxon>Mesobacillus</taxon>
    </lineage>
</organism>
<dbReference type="AlphaFoldDB" id="A0A1H7XLW8"/>
<reference evidence="2" key="1">
    <citation type="submission" date="2016-10" db="EMBL/GenBank/DDBJ databases">
        <authorList>
            <person name="Varghese N."/>
            <person name="Submissions S."/>
        </authorList>
    </citation>
    <scope>NUCLEOTIDE SEQUENCE [LARGE SCALE GENOMIC DNA]</scope>
    <source>
        <strain evidence="2">B48,IBRC-M 10115,DSM 25386,CECT 8001</strain>
    </source>
</reference>
<accession>A0A1H7XLW8</accession>
<protein>
    <submittedName>
        <fullName evidence="1">Uncharacterized protein</fullName>
    </submittedName>
</protein>
<evidence type="ECO:0000313" key="2">
    <source>
        <dbReference type="Proteomes" id="UP000198553"/>
    </source>
</evidence>
<keyword evidence="2" id="KW-1185">Reference proteome</keyword>
<evidence type="ECO:0000313" key="1">
    <source>
        <dbReference type="EMBL" id="SEM34922.1"/>
    </source>
</evidence>
<dbReference type="Proteomes" id="UP000198553">
    <property type="component" value="Unassembled WGS sequence"/>
</dbReference>
<name>A0A1H7XLW8_9BACI</name>
<dbReference type="EMBL" id="FOBW01000002">
    <property type="protein sequence ID" value="SEM34922.1"/>
    <property type="molecule type" value="Genomic_DNA"/>
</dbReference>
<gene>
    <name evidence="1" type="ORF">SAMN05192533_102275</name>
</gene>
<dbReference type="STRING" id="930146.SAMN05192533_102275"/>
<dbReference type="RefSeq" id="WP_170843786.1">
    <property type="nucleotide sequence ID" value="NZ_FOBW01000002.1"/>
</dbReference>
<proteinExistence type="predicted"/>